<dbReference type="PROSITE" id="PS50943">
    <property type="entry name" value="HTH_CROC1"/>
    <property type="match status" value="1"/>
</dbReference>
<dbReference type="InterPro" id="IPR010982">
    <property type="entry name" value="Lambda_DNA-bd_dom_sf"/>
</dbReference>
<reference evidence="4 5" key="1">
    <citation type="submission" date="2009-02" db="EMBL/GenBank/DDBJ databases">
        <title>Vibrio splendidus str. LGP32 complete genome.</title>
        <authorList>
            <person name="Mazel D."/>
            <person name="Le Roux F."/>
        </authorList>
    </citation>
    <scope>NUCLEOTIDE SEQUENCE [LARGE SCALE GENOMIC DNA]</scope>
    <source>
        <strain evidence="4 5">LGP32</strain>
    </source>
</reference>
<dbReference type="NCBIfam" id="NF008109">
    <property type="entry name" value="PRK10856.1"/>
    <property type="match status" value="1"/>
</dbReference>
<keyword evidence="2" id="KW-1133">Transmembrane helix</keyword>
<dbReference type="InterPro" id="IPR025194">
    <property type="entry name" value="RodZ-like_C"/>
</dbReference>
<dbReference type="Pfam" id="PF13413">
    <property type="entry name" value="HTH_25"/>
    <property type="match status" value="1"/>
</dbReference>
<proteinExistence type="predicted"/>
<keyword evidence="2" id="KW-0472">Membrane</keyword>
<dbReference type="eggNOG" id="COG1426">
    <property type="taxonomic scope" value="Bacteria"/>
</dbReference>
<dbReference type="STRING" id="575788.VS_0618"/>
<dbReference type="PANTHER" id="PTHR34475">
    <property type="match status" value="1"/>
</dbReference>
<accession>B7VJT7</accession>
<feature type="domain" description="HTH cro/C1-type" evidence="3">
    <location>
        <begin position="23"/>
        <end position="55"/>
    </location>
</feature>
<name>B7VJT7_VIBA3</name>
<dbReference type="PANTHER" id="PTHR34475:SF1">
    <property type="entry name" value="CYTOSKELETON PROTEIN RODZ"/>
    <property type="match status" value="1"/>
</dbReference>
<feature type="region of interest" description="Disordered" evidence="1">
    <location>
        <begin position="195"/>
        <end position="216"/>
    </location>
</feature>
<dbReference type="Proteomes" id="UP000009100">
    <property type="component" value="Chromosome 1"/>
</dbReference>
<dbReference type="GO" id="GO:0003677">
    <property type="term" value="F:DNA binding"/>
    <property type="evidence" value="ECO:0007669"/>
    <property type="project" value="InterPro"/>
</dbReference>
<gene>
    <name evidence="4" type="ordered locus">VS_0618</name>
</gene>
<dbReference type="Gene3D" id="1.10.260.40">
    <property type="entry name" value="lambda repressor-like DNA-binding domains"/>
    <property type="match status" value="1"/>
</dbReference>
<dbReference type="AlphaFoldDB" id="B7VJT7"/>
<dbReference type="CDD" id="cd00093">
    <property type="entry name" value="HTH_XRE"/>
    <property type="match status" value="1"/>
</dbReference>
<dbReference type="EMBL" id="FM954972">
    <property type="protein sequence ID" value="CAV17611.1"/>
    <property type="molecule type" value="Genomic_DNA"/>
</dbReference>
<dbReference type="KEGG" id="vsp:VS_0618"/>
<dbReference type="Pfam" id="PF13464">
    <property type="entry name" value="RodZ_C"/>
    <property type="match status" value="1"/>
</dbReference>
<dbReference type="InterPro" id="IPR001387">
    <property type="entry name" value="Cro/C1-type_HTH"/>
</dbReference>
<evidence type="ECO:0000259" key="3">
    <source>
        <dbReference type="PROSITE" id="PS50943"/>
    </source>
</evidence>
<dbReference type="HOGENOM" id="CLU_047530_3_1_6"/>
<feature type="compositionally biased region" description="Low complexity" evidence="1">
    <location>
        <begin position="202"/>
        <end position="216"/>
    </location>
</feature>
<sequence length="324" mass="35277">MNTEHETQTKETVAPEIEAGTLLKNKRESLGLTQKQISDRLKLRVTLIQQIEENQFESDQVATFMRGYIRSYAKYVNLDEKVVLSALHHAGDAQHQEQEMLSFSRKTKTEKHNSRIMILTWSIFAVIAGISSLWWWQNQQQDTLSQSLANTESSEELAVEESLAPEFTSLEVIEAEQNEEGTSVVEDTDDLAAISDAEDSVTSTDETTAQQATETEPTAEVAANAANAANTANAEAVEASTAPEAVINELVMQFSADCWIQVKDASGKTLSTGIKKAGQSLNLSGTAPYKVILGAPEGVSMTFASEPVDLSGYTSGKVARITLP</sequence>
<dbReference type="PATRIC" id="fig|575788.5.peg.1970"/>
<dbReference type="InterPro" id="IPR050400">
    <property type="entry name" value="Bact_Cytoskel_RodZ"/>
</dbReference>
<evidence type="ECO:0000313" key="5">
    <source>
        <dbReference type="Proteomes" id="UP000009100"/>
    </source>
</evidence>
<evidence type="ECO:0000256" key="1">
    <source>
        <dbReference type="SAM" id="MobiDB-lite"/>
    </source>
</evidence>
<dbReference type="SUPFAM" id="SSF47413">
    <property type="entry name" value="lambda repressor-like DNA-binding domains"/>
    <property type="match status" value="1"/>
</dbReference>
<evidence type="ECO:0000313" key="4">
    <source>
        <dbReference type="EMBL" id="CAV17611.1"/>
    </source>
</evidence>
<keyword evidence="2" id="KW-0812">Transmembrane</keyword>
<organism evidence="4 5">
    <name type="scientific">Vibrio atlanticus (strain LGP32)</name>
    <name type="common">Vibrio splendidus (strain Mel32)</name>
    <dbReference type="NCBI Taxonomy" id="575788"/>
    <lineage>
        <taxon>Bacteria</taxon>
        <taxon>Pseudomonadati</taxon>
        <taxon>Pseudomonadota</taxon>
        <taxon>Gammaproteobacteria</taxon>
        <taxon>Vibrionales</taxon>
        <taxon>Vibrionaceae</taxon>
        <taxon>Vibrio</taxon>
    </lineage>
</organism>
<evidence type="ECO:0000256" key="2">
    <source>
        <dbReference type="SAM" id="Phobius"/>
    </source>
</evidence>
<feature type="transmembrane region" description="Helical" evidence="2">
    <location>
        <begin position="116"/>
        <end position="136"/>
    </location>
</feature>
<protein>
    <recommendedName>
        <fullName evidence="3">HTH cro/C1-type domain-containing protein</fullName>
    </recommendedName>
</protein>